<name>A0A9D4Z3L0_ADICA</name>
<keyword evidence="1" id="KW-0175">Coiled coil</keyword>
<feature type="coiled-coil region" evidence="1">
    <location>
        <begin position="418"/>
        <end position="452"/>
    </location>
</feature>
<protein>
    <submittedName>
        <fullName evidence="3">Uncharacterized protein</fullName>
    </submittedName>
</protein>
<dbReference type="Proteomes" id="UP000886520">
    <property type="component" value="Chromosome 24"/>
</dbReference>
<feature type="compositionally biased region" description="Polar residues" evidence="2">
    <location>
        <begin position="934"/>
        <end position="943"/>
    </location>
</feature>
<evidence type="ECO:0000313" key="3">
    <source>
        <dbReference type="EMBL" id="KAI5059919.1"/>
    </source>
</evidence>
<feature type="compositionally biased region" description="Basic and acidic residues" evidence="2">
    <location>
        <begin position="955"/>
        <end position="964"/>
    </location>
</feature>
<feature type="region of interest" description="Disordered" evidence="2">
    <location>
        <begin position="1099"/>
        <end position="1162"/>
    </location>
</feature>
<dbReference type="PANTHER" id="PTHR33427">
    <property type="entry name" value="HNH ENDONUCLEASE"/>
    <property type="match status" value="1"/>
</dbReference>
<evidence type="ECO:0000256" key="2">
    <source>
        <dbReference type="SAM" id="MobiDB-lite"/>
    </source>
</evidence>
<proteinExistence type="predicted"/>
<organism evidence="3 4">
    <name type="scientific">Adiantum capillus-veneris</name>
    <name type="common">Maidenhair fern</name>
    <dbReference type="NCBI Taxonomy" id="13818"/>
    <lineage>
        <taxon>Eukaryota</taxon>
        <taxon>Viridiplantae</taxon>
        <taxon>Streptophyta</taxon>
        <taxon>Embryophyta</taxon>
        <taxon>Tracheophyta</taxon>
        <taxon>Polypodiopsida</taxon>
        <taxon>Polypodiidae</taxon>
        <taxon>Polypodiales</taxon>
        <taxon>Pteridineae</taxon>
        <taxon>Pteridaceae</taxon>
        <taxon>Vittarioideae</taxon>
        <taxon>Adiantum</taxon>
    </lineage>
</organism>
<feature type="region of interest" description="Disordered" evidence="2">
    <location>
        <begin position="931"/>
        <end position="964"/>
    </location>
</feature>
<feature type="region of interest" description="Disordered" evidence="2">
    <location>
        <begin position="628"/>
        <end position="709"/>
    </location>
</feature>
<accession>A0A9D4Z3L0</accession>
<dbReference type="PANTHER" id="PTHR33427:SF2">
    <property type="entry name" value="TRICHOHYALIN"/>
    <property type="match status" value="1"/>
</dbReference>
<evidence type="ECO:0000313" key="4">
    <source>
        <dbReference type="Proteomes" id="UP000886520"/>
    </source>
</evidence>
<dbReference type="OrthoDB" id="608866at2759"/>
<feature type="compositionally biased region" description="Polar residues" evidence="2">
    <location>
        <begin position="641"/>
        <end position="653"/>
    </location>
</feature>
<evidence type="ECO:0000256" key="1">
    <source>
        <dbReference type="SAM" id="Coils"/>
    </source>
</evidence>
<keyword evidence="4" id="KW-1185">Reference proteome</keyword>
<sequence>MPMFARAVLNDEERAVDPQLGFPRGYAKLCRHAYIQAQGLISPFTEGPPQRFHPYAVEDEQIAKLKEYDNLFPILEEGHRDATNPKKHIDSLWQQLDHLGNAGFDPAIFRVDIYGNVLYWDADPGSPLAWEVDHWFPQARGGKAVPGNLRLVQWQASHRKGKKMEFLVPWWDLQLGISVNQFLSVFASKNASFRHRAFSFFFPFGENEQLNNCKVVQGHSWPRHFKDQKNQVGLAAAALVQVQNAVAGGLQSINSNYRVAKQEYPVAGFTGNCNEAVKRDLQIVGLDYYKDSKIKHSRKGEFVLDKENEGLVTDKCFAPLQREQYWKQQIEEDKKHKLKESVHLEEELQIMKAQNVKEKAVLDQLEHNLAKQKKRVEKQRRWSETQSQYRLCLEKMIRDTLHQCVVYKEQARLNQAACNALLARLESQKSACDAAEEELVRKVRQREDLQASARPQITKRVRHQGHTDVGSCLKPGAVLNVECLVNTNASCDPQEVTPPSQKGSDDHDNARCKESKICLQPRTGSQQLDKVEMKESVPFDIGLDQQELGMTCPKLLVRNKYATGGCVSQKKAYHATDANVQKCIGRQAEDIDDSLQIVLAQGNPGAKRRTLEESDELEVVLLGYEYQENEDDANREESIGDNGTTHNSILRNYSDNDEDDGSNVNTHKNQDAYEESNNGDRDFDADHDTKDGYDQHRNSDDSMESGIQPAPVEMGETECVTEHMALQAYRSRESDERVEPFRIAKTKDAEQLDELLQEVLAMQDRVNEAMVDAIQEEQDEERVKRVGKLNLDKWLQKLLLDSGYGHGQEHTPLISLPVDVHSSLGCQKQVMRVASEEHKGLTMKDKCGNLDNEKEIGGHKSVCNLNQQLVDGTTESMIGGILKKLSLKIGDAPHSSEIEDTKLVVSVEKTGVSKEDRKPLERRTSPWRWVSPVSKRSTSTGSETRARRLSPWRRSSKEDKVEERKMMEDFSKLRVGGEKQQGAEAIVSNVQSRSGVFDISLKARERSASAKLKSCTGVPQGVRERSTSTPPAKGQCNSRMALSPIPHSHDILLSKTRAVSMQVLHRKDDSGGDDERAKCGMAGVGANAGATRKANMLKRSATTRGGRGESSDMRTPALAGSGGSGRFEEMGAPAPAGRAGGSVPYEEDNEEHKGSIFEDLDPQDGLRASLSMAWRKAVKKFELGRPPLSTSSNVPSAHLEL</sequence>
<gene>
    <name evidence="3" type="ORF">GOP47_0024339</name>
</gene>
<feature type="compositionally biased region" description="Basic and acidic residues" evidence="2">
    <location>
        <begin position="678"/>
        <end position="700"/>
    </location>
</feature>
<reference evidence="3" key="1">
    <citation type="submission" date="2021-01" db="EMBL/GenBank/DDBJ databases">
        <title>Adiantum capillus-veneris genome.</title>
        <authorList>
            <person name="Fang Y."/>
            <person name="Liao Q."/>
        </authorList>
    </citation>
    <scope>NUCLEOTIDE SEQUENCE</scope>
    <source>
        <strain evidence="3">H3</strain>
        <tissue evidence="3">Leaf</tissue>
    </source>
</reference>
<dbReference type="EMBL" id="JABFUD020000024">
    <property type="protein sequence ID" value="KAI5059919.1"/>
    <property type="molecule type" value="Genomic_DNA"/>
</dbReference>
<comment type="caution">
    <text evidence="3">The sequence shown here is derived from an EMBL/GenBank/DDBJ whole genome shotgun (WGS) entry which is preliminary data.</text>
</comment>
<dbReference type="AlphaFoldDB" id="A0A9D4Z3L0"/>
<feature type="coiled-coil region" evidence="1">
    <location>
        <begin position="327"/>
        <end position="382"/>
    </location>
</feature>